<sequence length="1005" mass="111516">MRFADASGSTAGVLCVTDTRPHRRETGLATILPLLGRQVAARCELQRLSHNSTGAQREQMTRTLYAARQLAAIVESAGDAIIGKDMEGTITSWNRGAESIFGYSAQEIVGSSFARLVPADLIDQEANLLARVRRGEHVPHVEGARITRDGQRIIVSLAHSPIRDANGNIIGVATIARDVTPRKERDREVARLSRLYAALSEVSQAIVEASTRESLLTAICRILVESGGFRLAWFGWHSPQTQRLDPIAAWGDENGWLKTAAIYADDRPEGRGPSGRAFRSGRPYISCNLLEDPDTLPWRAELLRRGFRSAAAYPIRLKGQVRGTLSVSSEDPWFFRDKEIALLEKAADDVSFALDNFERENERRAAEVIAEDERLFSETMIESMPGVLFFYDNTGRFLRWNRNFETVSGYSSREIAGMHPLDFFADDDKPLLAARIAEVFERGDSYAELPLRGKDGTSTPYFFTGKRVEFSGTPCLVGMGIDISGRMRAEAARLASEARYRTLFHCAPDGILIADPTSTYLDANDSMCRMLGYAREELIGKHATDIVVPDEQPNIAPALTAIKGHADYHREWQMRRSDGSIFPADVIATLMPDGNLLGLVRDITERKRADLALRRSDNRFRAIFEMAGIGIALVDPDDGRILRCNRALADMLGYSTAELCDRRVHDVSYPDDDVVDRQLWGLMLSGETDRIQMERRYLRRDGGVVWVLLTATIVRDIAGDRPFVIGMMEDISVRKRAELALRELNETLEQKVAVRTEELQIALQRAEGADRLKTAFLAAMSHELRTPLNSIIGFTGIMLNALAGPLTEEQTRQLGMVRSSARHLLELINDVLDLSKIEAGQLIVRFVPFDMRASLERVTESVRPLADRKGLQLTLVMDERLGEFTSDQRRVEQIVLNLLGNAIKFTRTGGITLTADCLVSLPSPLLRLRVIDTGIGISEADLAVLFQPFRQVDTGLSRQTEGTGLGLAISRRLAHLLHGEILAESVPGRGSAFTLTLPLQAPVTS</sequence>
<dbReference type="Pfam" id="PF13426">
    <property type="entry name" value="PAS_9"/>
    <property type="match status" value="1"/>
</dbReference>
<dbReference type="PANTHER" id="PTHR43047:SF64">
    <property type="entry name" value="HISTIDINE KINASE CONTAINING CHEY-HOMOLOGOUS RECEIVER DOMAIN AND PAS DOMAIN-RELATED"/>
    <property type="match status" value="1"/>
</dbReference>
<feature type="domain" description="PAS" evidence="7">
    <location>
        <begin position="616"/>
        <end position="672"/>
    </location>
</feature>
<feature type="domain" description="Histidine kinase" evidence="6">
    <location>
        <begin position="779"/>
        <end position="1001"/>
    </location>
</feature>
<evidence type="ECO:0000259" key="6">
    <source>
        <dbReference type="PROSITE" id="PS50109"/>
    </source>
</evidence>
<dbReference type="InterPro" id="IPR029016">
    <property type="entry name" value="GAF-like_dom_sf"/>
</dbReference>
<evidence type="ECO:0000256" key="4">
    <source>
        <dbReference type="ARBA" id="ARBA00022679"/>
    </source>
</evidence>
<dbReference type="Pfam" id="PF08448">
    <property type="entry name" value="PAS_4"/>
    <property type="match status" value="1"/>
</dbReference>
<dbReference type="InterPro" id="IPR036890">
    <property type="entry name" value="HATPase_C_sf"/>
</dbReference>
<dbReference type="SUPFAM" id="SSF55874">
    <property type="entry name" value="ATPase domain of HSP90 chaperone/DNA topoisomerase II/histidine kinase"/>
    <property type="match status" value="1"/>
</dbReference>
<dbReference type="InterPro" id="IPR005467">
    <property type="entry name" value="His_kinase_dom"/>
</dbReference>
<dbReference type="CDD" id="cd00130">
    <property type="entry name" value="PAS"/>
    <property type="match status" value="4"/>
</dbReference>
<dbReference type="InterPro" id="IPR013656">
    <property type="entry name" value="PAS_4"/>
</dbReference>
<dbReference type="SMART" id="SM00387">
    <property type="entry name" value="HATPase_c"/>
    <property type="match status" value="1"/>
</dbReference>
<feature type="domain" description="PAC" evidence="8">
    <location>
        <begin position="139"/>
        <end position="191"/>
    </location>
</feature>
<evidence type="ECO:0000256" key="2">
    <source>
        <dbReference type="ARBA" id="ARBA00012438"/>
    </source>
</evidence>
<dbReference type="Pfam" id="PF02518">
    <property type="entry name" value="HATPase_c"/>
    <property type="match status" value="1"/>
</dbReference>
<dbReference type="InterPro" id="IPR035965">
    <property type="entry name" value="PAS-like_dom_sf"/>
</dbReference>
<dbReference type="SUPFAM" id="SSF55785">
    <property type="entry name" value="PYP-like sensor domain (PAS domain)"/>
    <property type="match status" value="4"/>
</dbReference>
<dbReference type="Pfam" id="PF00989">
    <property type="entry name" value="PAS"/>
    <property type="match status" value="2"/>
</dbReference>
<dbReference type="RefSeq" id="WP_261697491.1">
    <property type="nucleotide sequence ID" value="NZ_CP104694.1"/>
</dbReference>
<keyword evidence="4" id="KW-0808">Transferase</keyword>
<dbReference type="PROSITE" id="PS50109">
    <property type="entry name" value="HIS_KIN"/>
    <property type="match status" value="1"/>
</dbReference>
<evidence type="ECO:0000256" key="3">
    <source>
        <dbReference type="ARBA" id="ARBA00022553"/>
    </source>
</evidence>
<feature type="domain" description="PAS" evidence="7">
    <location>
        <begin position="380"/>
        <end position="443"/>
    </location>
</feature>
<dbReference type="InterPro" id="IPR000700">
    <property type="entry name" value="PAS-assoc_C"/>
</dbReference>
<dbReference type="InterPro" id="IPR004358">
    <property type="entry name" value="Sig_transdc_His_kin-like_C"/>
</dbReference>
<dbReference type="SUPFAM" id="SSF55781">
    <property type="entry name" value="GAF domain-like"/>
    <property type="match status" value="1"/>
</dbReference>
<dbReference type="PROSITE" id="PS50113">
    <property type="entry name" value="PAC"/>
    <property type="match status" value="3"/>
</dbReference>
<organism evidence="9 10">
    <name type="scientific">Tahibacter amnicola</name>
    <dbReference type="NCBI Taxonomy" id="2976241"/>
    <lineage>
        <taxon>Bacteria</taxon>
        <taxon>Pseudomonadati</taxon>
        <taxon>Pseudomonadota</taxon>
        <taxon>Gammaproteobacteria</taxon>
        <taxon>Lysobacterales</taxon>
        <taxon>Rhodanobacteraceae</taxon>
        <taxon>Tahibacter</taxon>
    </lineage>
</organism>
<reference evidence="9" key="1">
    <citation type="submission" date="2022-09" db="EMBL/GenBank/DDBJ databases">
        <title>Tahibacter sp. nov., isolated from a fresh water.</title>
        <authorList>
            <person name="Baek J.H."/>
            <person name="Lee J.K."/>
            <person name="Kim J.M."/>
            <person name="Jeon C.O."/>
        </authorList>
    </citation>
    <scope>NUCLEOTIDE SEQUENCE</scope>
    <source>
        <strain evidence="9">W38</strain>
    </source>
</reference>
<dbReference type="InterPro" id="IPR003661">
    <property type="entry name" value="HisK_dim/P_dom"/>
</dbReference>
<feature type="domain" description="PAC" evidence="8">
    <location>
        <begin position="691"/>
        <end position="743"/>
    </location>
</feature>
<evidence type="ECO:0000259" key="8">
    <source>
        <dbReference type="PROSITE" id="PS50113"/>
    </source>
</evidence>
<evidence type="ECO:0000259" key="7">
    <source>
        <dbReference type="PROSITE" id="PS50112"/>
    </source>
</evidence>
<dbReference type="PROSITE" id="PS50112">
    <property type="entry name" value="PAS"/>
    <property type="match status" value="4"/>
</dbReference>
<dbReference type="SUPFAM" id="SSF47384">
    <property type="entry name" value="Homodimeric domain of signal transducing histidine kinase"/>
    <property type="match status" value="1"/>
</dbReference>
<dbReference type="Gene3D" id="1.10.287.130">
    <property type="match status" value="1"/>
</dbReference>
<dbReference type="Pfam" id="PF00512">
    <property type="entry name" value="HisKA"/>
    <property type="match status" value="1"/>
</dbReference>
<gene>
    <name evidence="9" type="ORF">N4264_13155</name>
</gene>
<dbReference type="CDD" id="cd16922">
    <property type="entry name" value="HATPase_EvgS-ArcB-TorS-like"/>
    <property type="match status" value="1"/>
</dbReference>
<evidence type="ECO:0000313" key="9">
    <source>
        <dbReference type="EMBL" id="UXI70543.1"/>
    </source>
</evidence>
<dbReference type="EC" id="2.7.13.3" evidence="2"/>
<keyword evidence="5" id="KW-0418">Kinase</keyword>
<feature type="domain" description="PAC" evidence="8">
    <location>
        <begin position="568"/>
        <end position="615"/>
    </location>
</feature>
<dbReference type="Gene3D" id="3.30.565.10">
    <property type="entry name" value="Histidine kinase-like ATPase, C-terminal domain"/>
    <property type="match status" value="1"/>
</dbReference>
<dbReference type="SMART" id="SM00091">
    <property type="entry name" value="PAS"/>
    <property type="match status" value="4"/>
</dbReference>
<dbReference type="InterPro" id="IPR036097">
    <property type="entry name" value="HisK_dim/P_sf"/>
</dbReference>
<dbReference type="Pfam" id="PF13185">
    <property type="entry name" value="GAF_2"/>
    <property type="match status" value="1"/>
</dbReference>
<dbReference type="SMART" id="SM00065">
    <property type="entry name" value="GAF"/>
    <property type="match status" value="1"/>
</dbReference>
<dbReference type="CDD" id="cd00082">
    <property type="entry name" value="HisKA"/>
    <property type="match status" value="1"/>
</dbReference>
<dbReference type="InterPro" id="IPR003594">
    <property type="entry name" value="HATPase_dom"/>
</dbReference>
<keyword evidence="3" id="KW-0597">Phosphoprotein</keyword>
<dbReference type="EMBL" id="CP104694">
    <property type="protein sequence ID" value="UXI70543.1"/>
    <property type="molecule type" value="Genomic_DNA"/>
</dbReference>
<evidence type="ECO:0000256" key="1">
    <source>
        <dbReference type="ARBA" id="ARBA00000085"/>
    </source>
</evidence>
<dbReference type="InterPro" id="IPR001610">
    <property type="entry name" value="PAC"/>
</dbReference>
<comment type="catalytic activity">
    <reaction evidence="1">
        <text>ATP + protein L-histidine = ADP + protein N-phospho-L-histidine.</text>
        <dbReference type="EC" id="2.7.13.3"/>
    </reaction>
</comment>
<dbReference type="PANTHER" id="PTHR43047">
    <property type="entry name" value="TWO-COMPONENT HISTIDINE PROTEIN KINASE"/>
    <property type="match status" value="1"/>
</dbReference>
<evidence type="ECO:0000313" key="10">
    <source>
        <dbReference type="Proteomes" id="UP001064632"/>
    </source>
</evidence>
<dbReference type="SMART" id="SM00388">
    <property type="entry name" value="HisKA"/>
    <property type="match status" value="1"/>
</dbReference>
<dbReference type="InterPro" id="IPR003018">
    <property type="entry name" value="GAF"/>
</dbReference>
<accession>A0ABY6BM64</accession>
<dbReference type="PRINTS" id="PR00344">
    <property type="entry name" value="BCTRLSENSOR"/>
</dbReference>
<dbReference type="InterPro" id="IPR013767">
    <property type="entry name" value="PAS_fold"/>
</dbReference>
<protein>
    <recommendedName>
        <fullName evidence="2">histidine kinase</fullName>
        <ecNumber evidence="2">2.7.13.3</ecNumber>
    </recommendedName>
</protein>
<dbReference type="Proteomes" id="UP001064632">
    <property type="component" value="Chromosome"/>
</dbReference>
<evidence type="ECO:0000256" key="5">
    <source>
        <dbReference type="ARBA" id="ARBA00022777"/>
    </source>
</evidence>
<dbReference type="InterPro" id="IPR000014">
    <property type="entry name" value="PAS"/>
</dbReference>
<name>A0ABY6BM64_9GAMM</name>
<keyword evidence="10" id="KW-1185">Reference proteome</keyword>
<dbReference type="Gene3D" id="3.30.450.40">
    <property type="match status" value="1"/>
</dbReference>
<feature type="domain" description="PAS" evidence="7">
    <location>
        <begin position="496"/>
        <end position="559"/>
    </location>
</feature>
<dbReference type="SMART" id="SM00086">
    <property type="entry name" value="PAC"/>
    <property type="match status" value="4"/>
</dbReference>
<proteinExistence type="predicted"/>
<dbReference type="NCBIfam" id="TIGR00229">
    <property type="entry name" value="sensory_box"/>
    <property type="match status" value="4"/>
</dbReference>
<dbReference type="Gene3D" id="3.30.450.20">
    <property type="entry name" value="PAS domain"/>
    <property type="match status" value="4"/>
</dbReference>
<feature type="domain" description="PAS" evidence="7">
    <location>
        <begin position="66"/>
        <end position="136"/>
    </location>
</feature>